<gene>
    <name evidence="1" type="ORF">C8D85_1402</name>
</gene>
<dbReference type="PANTHER" id="PTHR21308">
    <property type="entry name" value="PHYTANOYL-COA ALPHA-HYDROXYLASE"/>
    <property type="match status" value="1"/>
</dbReference>
<dbReference type="Proteomes" id="UP000295729">
    <property type="component" value="Unassembled WGS sequence"/>
</dbReference>
<evidence type="ECO:0000313" key="2">
    <source>
        <dbReference type="Proteomes" id="UP000295729"/>
    </source>
</evidence>
<organism evidence="1 2">
    <name type="scientific">Marinomonas communis</name>
    <dbReference type="NCBI Taxonomy" id="28254"/>
    <lineage>
        <taxon>Bacteria</taxon>
        <taxon>Pseudomonadati</taxon>
        <taxon>Pseudomonadota</taxon>
        <taxon>Gammaproteobacteria</taxon>
        <taxon>Oceanospirillales</taxon>
        <taxon>Oceanospirillaceae</taxon>
        <taxon>Marinomonas</taxon>
    </lineage>
</organism>
<reference evidence="1 2" key="1">
    <citation type="submission" date="2019-03" db="EMBL/GenBank/DDBJ databases">
        <title>Genomic Encyclopedia of Type Strains, Phase IV (KMG-IV): sequencing the most valuable type-strain genomes for metagenomic binning, comparative biology and taxonomic classification.</title>
        <authorList>
            <person name="Goeker M."/>
        </authorList>
    </citation>
    <scope>NUCLEOTIDE SEQUENCE [LARGE SCALE GENOMIC DNA]</scope>
    <source>
        <strain evidence="1 2">DSM 5604</strain>
    </source>
</reference>
<dbReference type="Pfam" id="PF05721">
    <property type="entry name" value="PhyH"/>
    <property type="match status" value="1"/>
</dbReference>
<dbReference type="OrthoDB" id="3562306at2"/>
<protein>
    <submittedName>
        <fullName evidence="1">Ectoine hydroxylase-related dioxygenase (Phytanoyl-CoA dioxygenase family)</fullName>
    </submittedName>
</protein>
<keyword evidence="1" id="KW-0223">Dioxygenase</keyword>
<dbReference type="AlphaFoldDB" id="A0A4V3DGD7"/>
<comment type="caution">
    <text evidence="1">The sequence shown here is derived from an EMBL/GenBank/DDBJ whole genome shotgun (WGS) entry which is preliminary data.</text>
</comment>
<dbReference type="InterPro" id="IPR047128">
    <property type="entry name" value="PhyH"/>
</dbReference>
<name>A0A4V3DGD7_9GAMM</name>
<sequence length="388" mass="43471">MKSINAIFASSDEIELSDLAQLCQQTLNLDHYPTANQCQQNVLIYQAQDLMNAMKRDPRATLSELHQALSTSGPGVLVIKQAQPNMALLDRHNTLYEAILQQEAGSTQGGDHFAKQGANGRIWNALQKVALADPNAFLHYYKNPMLSWVAEAWLGPNWQMTSQVNIVRPGGQAQQPHRDYHLGFQSDETCSRYPISLHRLSSSLTLQGALAHSDMPLNSGPTQLLPFSHQYELGYMAWRKPEVKQYFAEHHVQLPLEKGDALFFNPALLHAAGQNRTSDLHRIGNLLQISASFGKTMEAIDHQTMCSYLYTATLKAWQQNALDEQELNTLVNSIADSYAFPTNLDLDTPQGETAPSTQAQHFVQHIKDLVSPEEYQHSLARLCQKRCP</sequence>
<dbReference type="GO" id="GO:0048244">
    <property type="term" value="F:phytanoyl-CoA dioxygenase activity"/>
    <property type="evidence" value="ECO:0007669"/>
    <property type="project" value="InterPro"/>
</dbReference>
<dbReference type="Gene3D" id="2.60.120.620">
    <property type="entry name" value="q2cbj1_9rhob like domain"/>
    <property type="match status" value="1"/>
</dbReference>
<accession>A0A4V3DGD7</accession>
<dbReference type="GO" id="GO:0001561">
    <property type="term" value="P:fatty acid alpha-oxidation"/>
    <property type="evidence" value="ECO:0007669"/>
    <property type="project" value="InterPro"/>
</dbReference>
<dbReference type="SUPFAM" id="SSF51197">
    <property type="entry name" value="Clavaminate synthase-like"/>
    <property type="match status" value="1"/>
</dbReference>
<dbReference type="InterPro" id="IPR008775">
    <property type="entry name" value="Phytyl_CoA_dOase-like"/>
</dbReference>
<dbReference type="PANTHER" id="PTHR21308:SF8">
    <property type="entry name" value="PHYTANOYL-COA DIOXYGENASE FAMILY PROTEIN (AFU_ORTHOLOGUE AFUA_2G09620)"/>
    <property type="match status" value="1"/>
</dbReference>
<evidence type="ECO:0000313" key="1">
    <source>
        <dbReference type="EMBL" id="TDR13871.1"/>
    </source>
</evidence>
<dbReference type="RefSeq" id="WP_133561042.1">
    <property type="nucleotide sequence ID" value="NZ_SNZA01000002.1"/>
</dbReference>
<keyword evidence="1" id="KW-0560">Oxidoreductase</keyword>
<keyword evidence="2" id="KW-1185">Reference proteome</keyword>
<proteinExistence type="predicted"/>
<dbReference type="EMBL" id="SNZA01000002">
    <property type="protein sequence ID" value="TDR13871.1"/>
    <property type="molecule type" value="Genomic_DNA"/>
</dbReference>